<gene>
    <name evidence="1" type="ORF">K4L44_02425</name>
</gene>
<evidence type="ECO:0000313" key="1">
    <source>
        <dbReference type="EMBL" id="QZE14735.1"/>
    </source>
</evidence>
<dbReference type="Proteomes" id="UP000826212">
    <property type="component" value="Chromosome"/>
</dbReference>
<reference evidence="1" key="1">
    <citation type="submission" date="2021-08" db="EMBL/GenBank/DDBJ databases">
        <title>Novel anaerobic bacterium isolated from sea squirt in East Sea, Republic of Korea.</title>
        <authorList>
            <person name="Nguyen T.H."/>
            <person name="Li Z."/>
            <person name="Lee Y.-J."/>
            <person name="Ko J."/>
            <person name="Kim S.-G."/>
        </authorList>
    </citation>
    <scope>NUCLEOTIDE SEQUENCE</scope>
    <source>
        <strain evidence="1">KCTC 25031</strain>
    </source>
</reference>
<dbReference type="EMBL" id="CP081303">
    <property type="protein sequence ID" value="QZE14735.1"/>
    <property type="molecule type" value="Genomic_DNA"/>
</dbReference>
<name>A0AC61NNW5_9BACT</name>
<evidence type="ECO:0000313" key="2">
    <source>
        <dbReference type="Proteomes" id="UP000826212"/>
    </source>
</evidence>
<proteinExistence type="predicted"/>
<keyword evidence="2" id="KW-1185">Reference proteome</keyword>
<protein>
    <submittedName>
        <fullName evidence="1">SLBB domain-containing protein</fullName>
    </submittedName>
</protein>
<organism evidence="1 2">
    <name type="scientific">Halosquirtibacter laminarini</name>
    <dbReference type="NCBI Taxonomy" id="3374600"/>
    <lineage>
        <taxon>Bacteria</taxon>
        <taxon>Pseudomonadati</taxon>
        <taxon>Bacteroidota</taxon>
        <taxon>Bacteroidia</taxon>
        <taxon>Marinilabiliales</taxon>
        <taxon>Prolixibacteraceae</taxon>
        <taxon>Halosquirtibacter</taxon>
    </lineage>
</organism>
<accession>A0AC61NNW5</accession>
<sequence>MKTKILLLFAIIFFGLKLAVAQSVNIATVDVNTLSEDQLLKIKNEIDSRGVTIDQAMILAKQKGASDFQISMLKKRLNTLSFNSSKNTSEQQSTEEKTVDDTNLVEQNDSPIRIQDKQNIDPRLKRIFGASLFYNDAISFSPSSIINVTDDYLISIGDEVSIQVWGDAQATYQLPVNQSGAIQLPNLGPIYINGKTSREAFHKIDKMLTKIYAGMSGPNPTIFTEISLSSQHKINVLVMGDVQVPGSYKLPANSTAFNAIFSCGGPNINGSFRDIRVIRNNMIIAHLDLYDFFIKGIRGEDPQLRDNDVIYIPNFKNRVELRGAFRRNMMYELLKGETLQNAIDYSGGFANNSYNSRVKILRNSDGLKEISVVKSEDFDKFKLYDGDIVSSDSVLNKFKNKVIIKGAVFRPGSYELKDGMLLSGLLQTASGLREDAYLERGFITRRDENMQFANLSFSLKDILNNKDDVVLRADDVISIRSIYDMSEIKKVSVFGELNAPGDFPFVDDMTLEDLIVKAGGFSNDADASFVEVTRNLSQSEAQTLSDTISHYFSFALDRDLSLSEDAKKFHLKPFDIIYIRRAPGRRKSGSVKLNGEILYAGDYGIISKQDHVSDIINRAGGLTPDAFTEGAMLIRKRDKKNATGSNMKKLFDNEDLILELEDSDTEIVGIDLDKIMKDPHGNFDILVRAGDKIHIPKRTETVRVSGNIMNPIASIYKKGQKLKSYINKSGGFGPHSKKSKVYVVYANGTTAVTKNYLFFKNYPKIEPGSEIVVPRKTVKQDQTTKWVSIGSSVTSLAVAVATLVNLTK</sequence>